<evidence type="ECO:0000313" key="2">
    <source>
        <dbReference type="EMBL" id="MBB4097412.1"/>
    </source>
</evidence>
<dbReference type="Proteomes" id="UP000557392">
    <property type="component" value="Unassembled WGS sequence"/>
</dbReference>
<evidence type="ECO:0000256" key="1">
    <source>
        <dbReference type="SAM" id="SignalP"/>
    </source>
</evidence>
<gene>
    <name evidence="2" type="ORF">GGR46_000945</name>
</gene>
<accession>A0A7W6JS08</accession>
<keyword evidence="3" id="KW-1185">Reference proteome</keyword>
<name>A0A7W6JS08_9SPHN</name>
<proteinExistence type="predicted"/>
<protein>
    <submittedName>
        <fullName evidence="2">Putative repeat protein (TIGR01451 family)</fullName>
    </submittedName>
</protein>
<sequence>MTSRLAFPPYATLARWCRHAVRLALACASLAIAGTAMAQRAGSEVRNVANADLMVDGAPERIASNPATLRIAERLDLRLAATGSFAVDGPGSAIPFLLTNSGNGDERFVLAATLDGISGQVRGFAIDTNANGVLDPADTPIAGLTPLLAPQQSLTLLAILDPGPVEAGATLALFARAATGSGAPGTRYPGRGDQGTDAIVGASGAESTLRFALTAGAVPSASLEKSQTVVAPNGSDMVVRGAVITYAIVARFEGDGTARAITVADPIPPGTSYVAGSLSLDDIALTDAGDGDPGTFADGQIVVALGDLTGAATHTIRFKVKIL</sequence>
<organism evidence="2 3">
    <name type="scientific">Sphingomonas kyeonggiensis</name>
    <dbReference type="NCBI Taxonomy" id="1268553"/>
    <lineage>
        <taxon>Bacteria</taxon>
        <taxon>Pseudomonadati</taxon>
        <taxon>Pseudomonadota</taxon>
        <taxon>Alphaproteobacteria</taxon>
        <taxon>Sphingomonadales</taxon>
        <taxon>Sphingomonadaceae</taxon>
        <taxon>Sphingomonas</taxon>
    </lineage>
</organism>
<dbReference type="InterPro" id="IPR047589">
    <property type="entry name" value="DUF11_rpt"/>
</dbReference>
<reference evidence="2 3" key="1">
    <citation type="submission" date="2020-08" db="EMBL/GenBank/DDBJ databases">
        <title>Genomic Encyclopedia of Type Strains, Phase IV (KMG-IV): sequencing the most valuable type-strain genomes for metagenomic binning, comparative biology and taxonomic classification.</title>
        <authorList>
            <person name="Goeker M."/>
        </authorList>
    </citation>
    <scope>NUCLEOTIDE SEQUENCE [LARGE SCALE GENOMIC DNA]</scope>
    <source>
        <strain evidence="2 3">DSM 101806</strain>
    </source>
</reference>
<evidence type="ECO:0000313" key="3">
    <source>
        <dbReference type="Proteomes" id="UP000557392"/>
    </source>
</evidence>
<dbReference type="EMBL" id="JACIEH010000001">
    <property type="protein sequence ID" value="MBB4097412.1"/>
    <property type="molecule type" value="Genomic_DNA"/>
</dbReference>
<feature type="signal peptide" evidence="1">
    <location>
        <begin position="1"/>
        <end position="38"/>
    </location>
</feature>
<comment type="caution">
    <text evidence="2">The sequence shown here is derived from an EMBL/GenBank/DDBJ whole genome shotgun (WGS) entry which is preliminary data.</text>
</comment>
<dbReference type="RefSeq" id="WP_183995030.1">
    <property type="nucleotide sequence ID" value="NZ_JACIEH010000001.1"/>
</dbReference>
<dbReference type="NCBIfam" id="TIGR01451">
    <property type="entry name" value="B_ant_repeat"/>
    <property type="match status" value="1"/>
</dbReference>
<keyword evidence="1" id="KW-0732">Signal</keyword>
<feature type="chain" id="PRO_5031462240" evidence="1">
    <location>
        <begin position="39"/>
        <end position="323"/>
    </location>
</feature>
<dbReference type="AlphaFoldDB" id="A0A7W6JS08"/>